<organism evidence="2 3">
    <name type="scientific">candidate division TM6 bacterium JCVI TM6SC1</name>
    <dbReference type="NCBI Taxonomy" id="1306947"/>
    <lineage>
        <taxon>Bacteria</taxon>
        <taxon>Candidatus Babelota</taxon>
        <taxon>Vermiphilus</taxon>
    </lineage>
</organism>
<proteinExistence type="predicted"/>
<evidence type="ECO:0000313" key="2">
    <source>
        <dbReference type="EMBL" id="KIX84962.1"/>
    </source>
</evidence>
<comment type="caution">
    <text evidence="2">The sequence shown here is derived from an EMBL/GenBank/DDBJ whole genome shotgun (WGS) entry which is preliminary data.</text>
</comment>
<sequence length="62" mass="7332">MELVTGITLPENALNRFDVPTLRFHEPFYYSKRYFVAATVVCSIVIFLYSYWARHNTQADKK</sequence>
<keyword evidence="3" id="KW-1185">Reference proteome</keyword>
<dbReference type="Proteomes" id="UP000032214">
    <property type="component" value="Unassembled WGS sequence"/>
</dbReference>
<accession>A0A0D2K3S6</accession>
<gene>
    <name evidence="2" type="ORF">J120_04460</name>
</gene>
<dbReference type="AlphaFoldDB" id="A0A0D2K3S6"/>
<evidence type="ECO:0000256" key="1">
    <source>
        <dbReference type="SAM" id="Phobius"/>
    </source>
</evidence>
<dbReference type="EMBL" id="ARQD01000004">
    <property type="protein sequence ID" value="KIX84962.1"/>
    <property type="molecule type" value="Genomic_DNA"/>
</dbReference>
<keyword evidence="1" id="KW-0812">Transmembrane</keyword>
<reference evidence="2 3" key="1">
    <citation type="journal article" date="2013" name="Proc. Natl. Acad. Sci. U.S.A.">
        <title>Candidate phylum TM6 genome recovered from a hospital sink biofilm provides genomic insights into this uncultivated phylum.</title>
        <authorList>
            <person name="McLean J.S."/>
            <person name="Lombardo M.J."/>
            <person name="Badger J.H."/>
            <person name="Edlund A."/>
            <person name="Novotny M."/>
            <person name="Yee-Greenbaum J."/>
            <person name="Vyahhi N."/>
            <person name="Hall A.P."/>
            <person name="Yang Y."/>
            <person name="Dupont C.L."/>
            <person name="Ziegler M.G."/>
            <person name="Chitsaz H."/>
            <person name="Allen A.E."/>
            <person name="Yooseph S."/>
            <person name="Tesler G."/>
            <person name="Pevzner P.A."/>
            <person name="Friedman R.M."/>
            <person name="Nealson K.H."/>
            <person name="Venter J.C."/>
            <person name="Lasken R.S."/>
        </authorList>
    </citation>
    <scope>NUCLEOTIDE SEQUENCE [LARGE SCALE GENOMIC DNA]</scope>
    <source>
        <strain evidence="2 3">TM6SC1</strain>
    </source>
</reference>
<feature type="transmembrane region" description="Helical" evidence="1">
    <location>
        <begin position="34"/>
        <end position="52"/>
    </location>
</feature>
<name>A0A0D2K3S6_9BACT</name>
<evidence type="ECO:0000313" key="3">
    <source>
        <dbReference type="Proteomes" id="UP000032214"/>
    </source>
</evidence>
<keyword evidence="1" id="KW-1133">Transmembrane helix</keyword>
<keyword evidence="1" id="KW-0472">Membrane</keyword>
<protein>
    <submittedName>
        <fullName evidence="2">Uncharacterized protein</fullName>
    </submittedName>
</protein>